<dbReference type="InterPro" id="IPR013785">
    <property type="entry name" value="Aldolase_TIM"/>
</dbReference>
<protein>
    <submittedName>
        <fullName evidence="3">Transaldolase</fullName>
    </submittedName>
</protein>
<dbReference type="InterPro" id="IPR001585">
    <property type="entry name" value="TAL/FSA"/>
</dbReference>
<dbReference type="PANTHER" id="PTHR10683:SF36">
    <property type="entry name" value="TRANSALDOLASE"/>
    <property type="match status" value="1"/>
</dbReference>
<name>A0A2N6SDN4_9BACL</name>
<dbReference type="STRING" id="84135.GCA_001052115_00592"/>
<dbReference type="Proteomes" id="UP000235670">
    <property type="component" value="Unassembled WGS sequence"/>
</dbReference>
<evidence type="ECO:0000256" key="2">
    <source>
        <dbReference type="ARBA" id="ARBA00023270"/>
    </source>
</evidence>
<proteinExistence type="predicted"/>
<dbReference type="GO" id="GO:0005737">
    <property type="term" value="C:cytoplasm"/>
    <property type="evidence" value="ECO:0007669"/>
    <property type="project" value="UniProtKB-SubCell"/>
</dbReference>
<dbReference type="Pfam" id="PF00923">
    <property type="entry name" value="TAL_FSA"/>
    <property type="match status" value="1"/>
</dbReference>
<reference evidence="3 4" key="1">
    <citation type="submission" date="2017-09" db="EMBL/GenBank/DDBJ databases">
        <title>Bacterial strain isolated from the female urinary microbiota.</title>
        <authorList>
            <person name="Thomas-White K."/>
            <person name="Kumar N."/>
            <person name="Forster S."/>
            <person name="Putonti C."/>
            <person name="Lawley T."/>
            <person name="Wolfe A.J."/>
        </authorList>
    </citation>
    <scope>NUCLEOTIDE SEQUENCE [LARGE SCALE GENOMIC DNA]</scope>
    <source>
        <strain evidence="3 4">UMB0186</strain>
    </source>
</reference>
<sequence length="225" mass="25061">MSKILLDSADINKAKEIAKYYSIAGITTNPSILSKIDKPLEEKLAEIKEFAYDKYEIHVQTTEDSAQKILKEAKTLKAYFGETFFIKIPVTKEGLEAIKLCDKEGINVTATAVLSAMQALAAAKNGASYVAPYVNRLENIGQDAEEVIVEIKELLKDYKTEVLAASFKNVKQFKNILLCGAEAATVAPDVLETSIWHPYTDKSVIDFEKDWERKFNSSKVVDALK</sequence>
<dbReference type="InterPro" id="IPR033919">
    <property type="entry name" value="TSA/FSA_arc/bac"/>
</dbReference>
<dbReference type="OrthoDB" id="9807051at2"/>
<dbReference type="RefSeq" id="WP_102190046.1">
    <property type="nucleotide sequence ID" value="NZ_PNGT01000007.1"/>
</dbReference>
<dbReference type="EMBL" id="PNGT01000007">
    <property type="protein sequence ID" value="PMC52062.1"/>
    <property type="molecule type" value="Genomic_DNA"/>
</dbReference>
<dbReference type="GO" id="GO:0016832">
    <property type="term" value="F:aldehyde-lyase activity"/>
    <property type="evidence" value="ECO:0007669"/>
    <property type="project" value="InterPro"/>
</dbReference>
<evidence type="ECO:0000256" key="1">
    <source>
        <dbReference type="ARBA" id="ARBA00004496"/>
    </source>
</evidence>
<dbReference type="GO" id="GO:0005975">
    <property type="term" value="P:carbohydrate metabolic process"/>
    <property type="evidence" value="ECO:0007669"/>
    <property type="project" value="InterPro"/>
</dbReference>
<evidence type="ECO:0000313" key="4">
    <source>
        <dbReference type="Proteomes" id="UP000235670"/>
    </source>
</evidence>
<dbReference type="CDD" id="cd00956">
    <property type="entry name" value="Transaldolase_FSA"/>
    <property type="match status" value="1"/>
</dbReference>
<accession>A0A2N6SDN4</accession>
<dbReference type="InterPro" id="IPR018225">
    <property type="entry name" value="Transaldolase_AS"/>
</dbReference>
<dbReference type="PANTHER" id="PTHR10683">
    <property type="entry name" value="TRANSALDOLASE"/>
    <property type="match status" value="1"/>
</dbReference>
<organism evidence="3 4">
    <name type="scientific">Gemella sanguinis</name>
    <dbReference type="NCBI Taxonomy" id="84135"/>
    <lineage>
        <taxon>Bacteria</taxon>
        <taxon>Bacillati</taxon>
        <taxon>Bacillota</taxon>
        <taxon>Bacilli</taxon>
        <taxon>Bacillales</taxon>
        <taxon>Gemellaceae</taxon>
        <taxon>Gemella</taxon>
    </lineage>
</organism>
<dbReference type="Gene3D" id="3.20.20.70">
    <property type="entry name" value="Aldolase class I"/>
    <property type="match status" value="1"/>
</dbReference>
<gene>
    <name evidence="3" type="ORF">CJ218_06590</name>
</gene>
<comment type="subcellular location">
    <subcellularLocation>
        <location evidence="1">Cytoplasm</location>
    </subcellularLocation>
</comment>
<keyword evidence="2" id="KW-0704">Schiff base</keyword>
<dbReference type="PROSITE" id="PS01054">
    <property type="entry name" value="TRANSALDOLASE_1"/>
    <property type="match status" value="1"/>
</dbReference>
<evidence type="ECO:0000313" key="3">
    <source>
        <dbReference type="EMBL" id="PMC52062.1"/>
    </source>
</evidence>
<dbReference type="AlphaFoldDB" id="A0A2N6SDN4"/>
<dbReference type="SUPFAM" id="SSF51569">
    <property type="entry name" value="Aldolase"/>
    <property type="match status" value="1"/>
</dbReference>
<comment type="caution">
    <text evidence="3">The sequence shown here is derived from an EMBL/GenBank/DDBJ whole genome shotgun (WGS) entry which is preliminary data.</text>
</comment>